<feature type="domain" description="Serine dehydratase beta chain" evidence="13">
    <location>
        <begin position="4"/>
        <end position="148"/>
    </location>
</feature>
<evidence type="ECO:0000256" key="11">
    <source>
        <dbReference type="RuleBase" id="RU366059"/>
    </source>
</evidence>
<dbReference type="InterPro" id="IPR005131">
    <property type="entry name" value="Ser_deHydtase_bsu"/>
</dbReference>
<evidence type="ECO:0000256" key="4">
    <source>
        <dbReference type="ARBA" id="ARBA00022432"/>
    </source>
</evidence>
<gene>
    <name evidence="14" type="ORF">CBE74_06855</name>
</gene>
<keyword evidence="4 11" id="KW-0312">Gluconeogenesis</keyword>
<comment type="cofactor">
    <cofactor evidence="1 11">
        <name>[4Fe-4S] cluster</name>
        <dbReference type="ChEBI" id="CHEBI:49883"/>
    </cofactor>
</comment>
<reference evidence="14 15" key="4">
    <citation type="journal article" date="2020" name="PLoS ONE">
        <title>Taxonomic classification of strain PO100/5 shows a broader geographic distribution and genetic markers of the recently described Corynebacterium silvaticum.</title>
        <authorList>
            <person name="Viana M.V.C."/>
            <person name="Profeta R."/>
            <person name="da Silva A.L."/>
            <person name="Hurtado R."/>
            <person name="Cerqueira J.C."/>
            <person name="Ribeiro B.F.S."/>
            <person name="Almeida M.O."/>
            <person name="Morais-Rodrigues F."/>
            <person name="Soares S.C."/>
            <person name="Oliveira M."/>
            <person name="Tavares L."/>
            <person name="Figueiredo H."/>
            <person name="Wattam A.R."/>
            <person name="Barh D."/>
            <person name="Ghosh P."/>
            <person name="Silva A."/>
            <person name="Azevedo V."/>
        </authorList>
    </citation>
    <scope>NUCLEOTIDE SEQUENCE [LARGE SCALE GENOMIC DNA]</scope>
    <source>
        <strain evidence="14 15">PO100/5</strain>
    </source>
</reference>
<dbReference type="NCBIfam" id="TIGR00720">
    <property type="entry name" value="sda_mono"/>
    <property type="match status" value="1"/>
</dbReference>
<comment type="pathway">
    <text evidence="2">Carbohydrate biosynthesis; gluconeogenesis.</text>
</comment>
<evidence type="ECO:0000259" key="12">
    <source>
        <dbReference type="Pfam" id="PF03313"/>
    </source>
</evidence>
<evidence type="ECO:0000256" key="10">
    <source>
        <dbReference type="ARBA" id="ARBA00049406"/>
    </source>
</evidence>
<comment type="catalytic activity">
    <reaction evidence="10 11">
        <text>L-serine = pyruvate + NH4(+)</text>
        <dbReference type="Rhea" id="RHEA:19169"/>
        <dbReference type="ChEBI" id="CHEBI:15361"/>
        <dbReference type="ChEBI" id="CHEBI:28938"/>
        <dbReference type="ChEBI" id="CHEBI:33384"/>
        <dbReference type="EC" id="4.3.1.17"/>
    </reaction>
</comment>
<dbReference type="PANTHER" id="PTHR30182">
    <property type="entry name" value="L-SERINE DEHYDRATASE"/>
    <property type="match status" value="1"/>
</dbReference>
<dbReference type="PANTHER" id="PTHR30182:SF1">
    <property type="entry name" value="L-SERINE DEHYDRATASE 1"/>
    <property type="match status" value="1"/>
</dbReference>
<reference evidence="14 15" key="3">
    <citation type="journal article" date="2020" name="Int. J. Syst. Evol. Microbiol.">
        <title>Corynebacterium silvaticum sp. nov., a unique group of NTTB corynebacteria in wild boar and roe deer.</title>
        <authorList>
            <person name="Dangel A."/>
            <person name="Berger A."/>
            <person name="Rau J."/>
            <person name="Eisenberg T."/>
            <person name="Kampfer P."/>
            <person name="Margos G."/>
            <person name="Contzen M."/>
            <person name="Busse H.J."/>
            <person name="Konrad R."/>
            <person name="Peters M."/>
            <person name="Sting R."/>
            <person name="Sing A."/>
        </authorList>
    </citation>
    <scope>NUCLEOTIDE SEQUENCE [LARGE SCALE GENOMIC DNA]</scope>
    <source>
        <strain evidence="14 15">PO100/5</strain>
    </source>
</reference>
<dbReference type="EMBL" id="CP021417">
    <property type="protein sequence ID" value="ARU46254.1"/>
    <property type="molecule type" value="Genomic_DNA"/>
</dbReference>
<evidence type="ECO:0000313" key="14">
    <source>
        <dbReference type="EMBL" id="ARU46254.1"/>
    </source>
</evidence>
<evidence type="ECO:0000256" key="5">
    <source>
        <dbReference type="ARBA" id="ARBA00022485"/>
    </source>
</evidence>
<keyword evidence="5 11" id="KW-0004">4Fe-4S</keyword>
<sequence>MTISIIDLFSIGIGPSSSHTVGPMRAANHFSSAHPELLGAKISVTLHGSLAATGVGHGTDRATILGLVGYEPTTTTPDIAPAFGEPVATEGTVTGPDGIVSYQLIFDPTPLPEHPNAMTFIAYDSTGNQLAEPEVYFSVGGGFILTKQEFHAQQEPLGSGASTTSRVTSDDPLPYRFRTGDELLSVCKQSGLSVAEIMMSNEVAIHRDAAPVIKHIDAVWEAMQECVVQGIKTPGILPGGLNVQRRAPGLHEYLHRDIDNAHEDTLRAMEWVNLYALAVNEENAAGGRIVTAPTNGAAGIIPAVMHYARDFRKDLSADWHRDFLLSAAAVGVIIKLNASISGAEVGCQGEVGSASAMAAAGLCQVMGGTPEQVEHAGEIALEHNLGLTCDPVAGLVQIPCIERNAIGGVKSINAARLSLIETGPHRVKLDEVVKTMADTGKDMLTKYKETSMGGLAANLGLPVNLTEC</sequence>
<evidence type="ECO:0000256" key="7">
    <source>
        <dbReference type="ARBA" id="ARBA00023004"/>
    </source>
</evidence>
<dbReference type="SUPFAM" id="SSF143548">
    <property type="entry name" value="Serine metabolism enzymes domain"/>
    <property type="match status" value="1"/>
</dbReference>
<keyword evidence="8 11" id="KW-0411">Iron-sulfur</keyword>
<dbReference type="GO" id="GO:0046872">
    <property type="term" value="F:metal ion binding"/>
    <property type="evidence" value="ECO:0007669"/>
    <property type="project" value="UniProtKB-KW"/>
</dbReference>
<dbReference type="Gene3D" id="3.30.1330.90">
    <property type="entry name" value="D-3-phosphoglycerate dehydrogenase, domain 3"/>
    <property type="match status" value="1"/>
</dbReference>
<keyword evidence="7 11" id="KW-0408">Iron</keyword>
<dbReference type="AlphaFoldDB" id="A0A7Y4LG83"/>
<evidence type="ECO:0000256" key="3">
    <source>
        <dbReference type="ARBA" id="ARBA00008636"/>
    </source>
</evidence>
<dbReference type="InterPro" id="IPR029009">
    <property type="entry name" value="ASB_dom_sf"/>
</dbReference>
<evidence type="ECO:0000256" key="9">
    <source>
        <dbReference type="ARBA" id="ARBA00023239"/>
    </source>
</evidence>
<dbReference type="Proteomes" id="UP000195652">
    <property type="component" value="Chromosome"/>
</dbReference>
<dbReference type="GO" id="GO:0003941">
    <property type="term" value="F:L-serine ammonia-lyase activity"/>
    <property type="evidence" value="ECO:0007669"/>
    <property type="project" value="UniProtKB-UniRule"/>
</dbReference>
<reference evidence="14 15" key="1">
    <citation type="journal article" date="2014" name="BMC Vet. Res.">
        <title>First report of Corynebacterium pseudotuberculosis from caseous lymphadenitis lesions in Black Alentejano pig (Sus scrofa domesticus).</title>
        <authorList>
            <person name="Oliveira M."/>
            <person name="Barroco C."/>
            <person name="Mottola C."/>
            <person name="Santos R."/>
            <person name="Lemsaddek A."/>
            <person name="Tavares L."/>
            <person name="Semedo-Lemsaddek T."/>
        </authorList>
    </citation>
    <scope>NUCLEOTIDE SEQUENCE [LARGE SCALE GENOMIC DNA]</scope>
    <source>
        <strain evidence="14 15">PO100/5</strain>
    </source>
</reference>
<evidence type="ECO:0000256" key="2">
    <source>
        <dbReference type="ARBA" id="ARBA00004742"/>
    </source>
</evidence>
<dbReference type="EC" id="4.3.1.17" evidence="11"/>
<dbReference type="InterPro" id="IPR004644">
    <property type="entry name" value="Fe-S_L-Ser_mono"/>
</dbReference>
<accession>A0A7Y4LG83</accession>
<name>A0A7Y4LG83_9CORY</name>
<evidence type="ECO:0000259" key="13">
    <source>
        <dbReference type="Pfam" id="PF03315"/>
    </source>
</evidence>
<dbReference type="RefSeq" id="WP_087454067.1">
    <property type="nucleotide sequence ID" value="NZ_CP021417.2"/>
</dbReference>
<keyword evidence="9 11" id="KW-0456">Lyase</keyword>
<dbReference type="Pfam" id="PF03315">
    <property type="entry name" value="SDH_beta"/>
    <property type="match status" value="1"/>
</dbReference>
<keyword evidence="6 11" id="KW-0479">Metal-binding</keyword>
<organism evidence="14 15">
    <name type="scientific">Corynebacterium silvaticum</name>
    <dbReference type="NCBI Taxonomy" id="2320431"/>
    <lineage>
        <taxon>Bacteria</taxon>
        <taxon>Bacillati</taxon>
        <taxon>Actinomycetota</taxon>
        <taxon>Actinomycetes</taxon>
        <taxon>Mycobacteriales</taxon>
        <taxon>Corynebacteriaceae</taxon>
        <taxon>Corynebacterium</taxon>
    </lineage>
</organism>
<dbReference type="GO" id="GO:0051539">
    <property type="term" value="F:4 iron, 4 sulfur cluster binding"/>
    <property type="evidence" value="ECO:0007669"/>
    <property type="project" value="UniProtKB-UniRule"/>
</dbReference>
<dbReference type="InterPro" id="IPR005130">
    <property type="entry name" value="Ser_deHydtase-like_asu"/>
</dbReference>
<dbReference type="GeneID" id="75007970"/>
<dbReference type="GO" id="GO:0006094">
    <property type="term" value="P:gluconeogenesis"/>
    <property type="evidence" value="ECO:0007669"/>
    <property type="project" value="UniProtKB-KW"/>
</dbReference>
<evidence type="ECO:0000256" key="1">
    <source>
        <dbReference type="ARBA" id="ARBA00001966"/>
    </source>
</evidence>
<dbReference type="Pfam" id="PF03313">
    <property type="entry name" value="SDH_alpha"/>
    <property type="match status" value="1"/>
</dbReference>
<protein>
    <recommendedName>
        <fullName evidence="11">L-serine dehydratase</fullName>
        <ecNumber evidence="11">4.3.1.17</ecNumber>
    </recommendedName>
</protein>
<evidence type="ECO:0000256" key="6">
    <source>
        <dbReference type="ARBA" id="ARBA00022723"/>
    </source>
</evidence>
<keyword evidence="15" id="KW-1185">Reference proteome</keyword>
<dbReference type="KEGG" id="csil:CBE74_06855"/>
<evidence type="ECO:0000313" key="15">
    <source>
        <dbReference type="Proteomes" id="UP000195652"/>
    </source>
</evidence>
<proteinExistence type="inferred from homology"/>
<feature type="domain" description="Serine dehydratase-like alpha subunit" evidence="12">
    <location>
        <begin position="190"/>
        <end position="456"/>
    </location>
</feature>
<comment type="similarity">
    <text evidence="3 11">Belongs to the iron-sulfur dependent L-serine dehydratase family.</text>
</comment>
<reference evidence="14 15" key="2">
    <citation type="journal article" date="2020" name="Antonie Van Leeuwenhoek">
        <title>Phylogenomic characterisation of a novel corynebacterial species pathogenic to animals.</title>
        <authorList>
            <person name="Moller J."/>
            <person name="Musella L."/>
            <person name="Melnikov V."/>
            <person name="Geissdorfer W."/>
            <person name="Burkovski A."/>
            <person name="Sangal V."/>
        </authorList>
    </citation>
    <scope>NUCLEOTIDE SEQUENCE [LARGE SCALE GENOMIC DNA]</scope>
    <source>
        <strain evidence="14 15">PO100/5</strain>
    </source>
</reference>
<evidence type="ECO:0000256" key="8">
    <source>
        <dbReference type="ARBA" id="ARBA00023014"/>
    </source>
</evidence>
<dbReference type="InterPro" id="IPR051318">
    <property type="entry name" value="Fe-S_L-Ser"/>
</dbReference>